<dbReference type="AlphaFoldDB" id="A0AAD2FN33"/>
<keyword evidence="2" id="KW-1185">Reference proteome</keyword>
<evidence type="ECO:0000313" key="2">
    <source>
        <dbReference type="Proteomes" id="UP001295423"/>
    </source>
</evidence>
<comment type="caution">
    <text evidence="1">The sequence shown here is derived from an EMBL/GenBank/DDBJ whole genome shotgun (WGS) entry which is preliminary data.</text>
</comment>
<name>A0AAD2FN33_9STRA</name>
<reference evidence="1" key="1">
    <citation type="submission" date="2023-08" db="EMBL/GenBank/DDBJ databases">
        <authorList>
            <person name="Audoor S."/>
            <person name="Bilcke G."/>
        </authorList>
    </citation>
    <scope>NUCLEOTIDE SEQUENCE</scope>
</reference>
<dbReference type="Proteomes" id="UP001295423">
    <property type="component" value="Unassembled WGS sequence"/>
</dbReference>
<proteinExistence type="predicted"/>
<gene>
    <name evidence="1" type="ORF">CYCCA115_LOCUS10817</name>
</gene>
<dbReference type="EMBL" id="CAKOGP040001714">
    <property type="protein sequence ID" value="CAJ1946746.1"/>
    <property type="molecule type" value="Genomic_DNA"/>
</dbReference>
<protein>
    <submittedName>
        <fullName evidence="1">Uncharacterized protein</fullName>
    </submittedName>
</protein>
<accession>A0AAD2FN33</accession>
<sequence>MGRPTALSLTALLSPTTNNNNKYTTRPSYYWVELPASSFGIEYEMNKPITSRLSPSPSIGEHQQEQYQEQHHSPAKIFCFDHIIKSPRSSSNCSSNKTSKMMLTSKMLAKRKRRRRKAPFEVMMKQLNLVTSRFPQETAILYIREILEPSDPEFVELAAPIVRASQLKESQVQRLRVMLLPHRREEILVSCLDHYKENSKTSSFVISLERSLAPVLQHFAGFQRRYATCSSLDERFDLLFGFSYAIHRYSAWMHQYERKRSREKILSALARHWRHLLMKNDAEDLGLDREFSYPAVFCFLDRLKQQIENIDMQGLPPLNFAFETDDSPRPILNDESRVSLEDDSVSLSTMTTSTTASF</sequence>
<evidence type="ECO:0000313" key="1">
    <source>
        <dbReference type="EMBL" id="CAJ1946746.1"/>
    </source>
</evidence>
<organism evidence="1 2">
    <name type="scientific">Cylindrotheca closterium</name>
    <dbReference type="NCBI Taxonomy" id="2856"/>
    <lineage>
        <taxon>Eukaryota</taxon>
        <taxon>Sar</taxon>
        <taxon>Stramenopiles</taxon>
        <taxon>Ochrophyta</taxon>
        <taxon>Bacillariophyta</taxon>
        <taxon>Bacillariophyceae</taxon>
        <taxon>Bacillariophycidae</taxon>
        <taxon>Bacillariales</taxon>
        <taxon>Bacillariaceae</taxon>
        <taxon>Cylindrotheca</taxon>
    </lineage>
</organism>